<dbReference type="SUPFAM" id="SSF53720">
    <property type="entry name" value="ALDH-like"/>
    <property type="match status" value="1"/>
</dbReference>
<dbReference type="InterPro" id="IPR015590">
    <property type="entry name" value="Aldehyde_DH_dom"/>
</dbReference>
<dbReference type="GO" id="GO:0008911">
    <property type="term" value="F:lactaldehyde dehydrogenase (NAD+) activity"/>
    <property type="evidence" value="ECO:0007669"/>
    <property type="project" value="TreeGrafter"/>
</dbReference>
<reference evidence="4 5" key="1">
    <citation type="submission" date="2019-09" db="EMBL/GenBank/DDBJ databases">
        <title>Genome sequencing of Ng87 strain.</title>
        <authorList>
            <person name="Karasev E.S."/>
            <person name="Andronov E."/>
        </authorList>
    </citation>
    <scope>NUCLEOTIDE SEQUENCE [LARGE SCALE GENOMIC DNA]</scope>
    <source>
        <strain evidence="4 5">Ng87</strain>
    </source>
</reference>
<evidence type="ECO:0000259" key="3">
    <source>
        <dbReference type="Pfam" id="PF00171"/>
    </source>
</evidence>
<dbReference type="PANTHER" id="PTHR42991">
    <property type="entry name" value="ALDEHYDE DEHYDROGENASE"/>
    <property type="match status" value="1"/>
</dbReference>
<feature type="domain" description="Aldehyde dehydrogenase" evidence="3">
    <location>
        <begin position="5"/>
        <end position="453"/>
    </location>
</feature>
<dbReference type="Gene3D" id="3.40.309.10">
    <property type="entry name" value="Aldehyde Dehydrogenase, Chain A, domain 2"/>
    <property type="match status" value="1"/>
</dbReference>
<accession>A0A6A1TG15</accession>
<dbReference type="RefSeq" id="WP_151047731.1">
    <property type="nucleotide sequence ID" value="NZ_VZUL01000006.1"/>
</dbReference>
<dbReference type="PANTHER" id="PTHR42991:SF1">
    <property type="entry name" value="ALDEHYDE DEHYDROGENASE"/>
    <property type="match status" value="1"/>
</dbReference>
<dbReference type="InterPro" id="IPR016162">
    <property type="entry name" value="Ald_DH_N"/>
</dbReference>
<dbReference type="InterPro" id="IPR016163">
    <property type="entry name" value="Ald_DH_C"/>
</dbReference>
<keyword evidence="2" id="KW-0560">Oxidoreductase</keyword>
<dbReference type="InterPro" id="IPR016161">
    <property type="entry name" value="Ald_DH/histidinol_DH"/>
</dbReference>
<dbReference type="AlphaFoldDB" id="A0A6A1TG15"/>
<comment type="caution">
    <text evidence="4">The sequence shown here is derived from an EMBL/GenBank/DDBJ whole genome shotgun (WGS) entry which is preliminary data.</text>
</comment>
<evidence type="ECO:0000313" key="5">
    <source>
        <dbReference type="Proteomes" id="UP000386575"/>
    </source>
</evidence>
<organism evidence="4 5">
    <name type="scientific">Neorhizobium galegae</name>
    <name type="common">Rhizobium galegae</name>
    <dbReference type="NCBI Taxonomy" id="399"/>
    <lineage>
        <taxon>Bacteria</taxon>
        <taxon>Pseudomonadati</taxon>
        <taxon>Pseudomonadota</taxon>
        <taxon>Alphaproteobacteria</taxon>
        <taxon>Hyphomicrobiales</taxon>
        <taxon>Rhizobiaceae</taxon>
        <taxon>Rhizobium/Agrobacterium group</taxon>
        <taxon>Neorhizobium</taxon>
    </lineage>
</organism>
<dbReference type="InterPro" id="IPR051020">
    <property type="entry name" value="ALDH-related_metabolic_enz"/>
</dbReference>
<gene>
    <name evidence="4" type="ORF">F4V91_33210</name>
</gene>
<dbReference type="EMBL" id="VZUL01000006">
    <property type="protein sequence ID" value="KAB1082181.1"/>
    <property type="molecule type" value="Genomic_DNA"/>
</dbReference>
<protein>
    <submittedName>
        <fullName evidence="4">Aldehyde dehydrogenase family protein</fullName>
    </submittedName>
</protein>
<evidence type="ECO:0000313" key="4">
    <source>
        <dbReference type="EMBL" id="KAB1082181.1"/>
    </source>
</evidence>
<sequence>MTVNLEIRAPYDRVLLSTLPASTEIEVEAAFAKAYGLFRNRKAWLPKIERIAILRRAANIARERREQLALQIASESGKPLRDALIEVDRGIDGIELSVETLRHDAGHVVPMDINATSAGRVAFTQMEPIGVVLAIAAFNHPFNLVIHQVAPAVAAGAPVIVKPSQKTPLSCRSVIEIFTEAGLPEGWAQMVLPLELDLVGRMASDARVAFLTFIGSAAVGWRLRANLTPGARCALEHGGVAPVIVAADADLSAAIPRLGRAGFWHAGQACVSVQRVFCANAILDEVVDGLAGVARTMQIGDPTRMETEVGPLISHAEVERVGNWVARSGARVASGGERLGDSTYANTVLVNPDIDADVSRREVFGPVICVYGYDEIQAALAQANDLPFSFQGAVFTRNIDTAMYCYRHLDATAVMVNEHPLFRVDWMPFAGARHSGLGVGGIPHTIRDMQTEKMMVWRSDALN</sequence>
<proteinExistence type="inferred from homology"/>
<comment type="similarity">
    <text evidence="1">Belongs to the aldehyde dehydrogenase family.</text>
</comment>
<dbReference type="Proteomes" id="UP000386575">
    <property type="component" value="Unassembled WGS sequence"/>
</dbReference>
<name>A0A6A1TG15_NEOGA</name>
<dbReference type="Gene3D" id="3.40.605.10">
    <property type="entry name" value="Aldehyde Dehydrogenase, Chain A, domain 1"/>
    <property type="match status" value="1"/>
</dbReference>
<dbReference type="Pfam" id="PF00171">
    <property type="entry name" value="Aldedh"/>
    <property type="match status" value="1"/>
</dbReference>
<evidence type="ECO:0000256" key="2">
    <source>
        <dbReference type="ARBA" id="ARBA00023002"/>
    </source>
</evidence>
<evidence type="ECO:0000256" key="1">
    <source>
        <dbReference type="ARBA" id="ARBA00009986"/>
    </source>
</evidence>